<evidence type="ECO:0000259" key="1">
    <source>
        <dbReference type="PROSITE" id="PS50021"/>
    </source>
</evidence>
<protein>
    <recommendedName>
        <fullName evidence="1">Calponin-homology (CH) domain-containing protein</fullName>
    </recommendedName>
</protein>
<evidence type="ECO:0000313" key="2">
    <source>
        <dbReference type="EMBL" id="JAP96499.1"/>
    </source>
</evidence>
<sequence length="724" mass="83967">NKWLQSLNLQQTIKNPQTDLANGMVVAEIVAHYRPDLLQPSKLYDNMAIEKRQSNWQFIVKQLKKINFVFPLNFEESCLDQIITQKRTNSGEELLFSLFEHFTSERINRAKVTMDVKQKKLEPVKSIAQSNQLLSANSYLTQPNQSQLQVKNSYQESFNLQNMTMLDIFRNTYQQTFEQIKPMELKDAFLEFSQLDDQFSTSIVQNQKLVLNFPDQIGFVFQFFESSQLLPQIDAVSAPELVSRCFFHFKFLQNLLESIDVLIKCSSNCLQRELAIMLKMLMIYYNCANDLIYKQAKLFQQDYFRFLLLQLKDQNPASSQYLQMIIHQVLCCLPQDFQVCDQFSQKSVTEQRICNSHLINDGFYGFQYQFQAARSDQKPVRFQLKQQTQLISFVCSILSQLMFFQPKVVIQMVNSYVLRQFSIKSTHILNTASKDFAAFSQANQSENFSIQVNELQNEIKPLNTQQLTFMALLIEQFVYTFEQSDEKIDVIQVAKFFAFYAGQIDQLKVSTVYKLPLSLSILEPRTTYIEKYMKILTQLVYLVSVDFQKQLQSSNLIKYVDGFIRPENSQLATVYKVASIAQTFVYGVKQKYFTMNQSESLENFTSNYPKNVLQEVLSSILQIIQHVYSLLEYINEAAMQLFGDRIPVQKYFLQPPTNMQNENFAKFQQLFANLSRVIGDLARMAEIIGEKAEVHGGLKGVDLELGDAQFSSLAHVRTQLAGLM</sequence>
<dbReference type="Pfam" id="PF06294">
    <property type="entry name" value="CH_2"/>
    <property type="match status" value="1"/>
</dbReference>
<organism evidence="2">
    <name type="scientific">Trepomonas sp. PC1</name>
    <dbReference type="NCBI Taxonomy" id="1076344"/>
    <lineage>
        <taxon>Eukaryota</taxon>
        <taxon>Metamonada</taxon>
        <taxon>Diplomonadida</taxon>
        <taxon>Hexamitidae</taxon>
        <taxon>Hexamitinae</taxon>
        <taxon>Trepomonas</taxon>
    </lineage>
</organism>
<dbReference type="GO" id="GO:0051493">
    <property type="term" value="P:regulation of cytoskeleton organization"/>
    <property type="evidence" value="ECO:0007669"/>
    <property type="project" value="TreeGrafter"/>
</dbReference>
<dbReference type="PROSITE" id="PS50021">
    <property type="entry name" value="CH"/>
    <property type="match status" value="1"/>
</dbReference>
<feature type="domain" description="Calponin-homology (CH)" evidence="1">
    <location>
        <begin position="1"/>
        <end position="103"/>
    </location>
</feature>
<reference evidence="2" key="1">
    <citation type="submission" date="2015-07" db="EMBL/GenBank/DDBJ databases">
        <title>Adaptation to a free-living lifestyle via gene acquisitions in the diplomonad Trepomonas sp. PC1.</title>
        <authorList>
            <person name="Xu F."/>
            <person name="Jerlstrom-Hultqvist J."/>
            <person name="Kolisko M."/>
            <person name="Simpson A.G.B."/>
            <person name="Roger A.J."/>
            <person name="Svard S.G."/>
            <person name="Andersson J.O."/>
        </authorList>
    </citation>
    <scope>NUCLEOTIDE SEQUENCE</scope>
    <source>
        <strain evidence="2">PC1</strain>
    </source>
</reference>
<dbReference type="PANTHER" id="PTHR12509">
    <property type="entry name" value="SPERMATOGENESIS-ASSOCIATED 4-RELATED"/>
    <property type="match status" value="1"/>
</dbReference>
<dbReference type="Gene3D" id="1.10.418.10">
    <property type="entry name" value="Calponin-like domain"/>
    <property type="match status" value="1"/>
</dbReference>
<dbReference type="InterPro" id="IPR052111">
    <property type="entry name" value="Spermatogenesis_Ciliary_MAP"/>
</dbReference>
<dbReference type="InterPro" id="IPR010441">
    <property type="entry name" value="CH_2"/>
</dbReference>
<dbReference type="GO" id="GO:0008017">
    <property type="term" value="F:microtubule binding"/>
    <property type="evidence" value="ECO:0007669"/>
    <property type="project" value="TreeGrafter"/>
</dbReference>
<dbReference type="SUPFAM" id="SSF47576">
    <property type="entry name" value="Calponin-homology domain, CH-domain"/>
    <property type="match status" value="1"/>
</dbReference>
<proteinExistence type="predicted"/>
<gene>
    <name evidence="2" type="ORF">TPC1_10144</name>
</gene>
<dbReference type="GO" id="GO:0005930">
    <property type="term" value="C:axoneme"/>
    <property type="evidence" value="ECO:0007669"/>
    <property type="project" value="TreeGrafter"/>
</dbReference>
<dbReference type="InterPro" id="IPR036872">
    <property type="entry name" value="CH_dom_sf"/>
</dbReference>
<accession>A0A146KN69</accession>
<dbReference type="AlphaFoldDB" id="A0A146KN69"/>
<dbReference type="InterPro" id="IPR001715">
    <property type="entry name" value="CH_dom"/>
</dbReference>
<feature type="non-terminal residue" evidence="2">
    <location>
        <position position="1"/>
    </location>
</feature>
<dbReference type="PANTHER" id="PTHR12509:SF8">
    <property type="entry name" value="SPERMATOGENESIS-ASSOCIATED PROTEIN 4"/>
    <property type="match status" value="1"/>
</dbReference>
<name>A0A146KN69_9EUKA</name>
<dbReference type="EMBL" id="GDID01000107">
    <property type="protein sequence ID" value="JAP96499.1"/>
    <property type="molecule type" value="Transcribed_RNA"/>
</dbReference>